<feature type="transmembrane region" description="Helical" evidence="10">
    <location>
        <begin position="145"/>
        <end position="166"/>
    </location>
</feature>
<feature type="transmembrane region" description="Helical" evidence="10">
    <location>
        <begin position="68"/>
        <end position="89"/>
    </location>
</feature>
<proteinExistence type="predicted"/>
<organism evidence="12 13">
    <name type="scientific">Actinocatenispora comari</name>
    <dbReference type="NCBI Taxonomy" id="2807577"/>
    <lineage>
        <taxon>Bacteria</taxon>
        <taxon>Bacillati</taxon>
        <taxon>Actinomycetota</taxon>
        <taxon>Actinomycetes</taxon>
        <taxon>Micromonosporales</taxon>
        <taxon>Micromonosporaceae</taxon>
        <taxon>Actinocatenispora</taxon>
    </lineage>
</organism>
<dbReference type="EMBL" id="BOPO01000151">
    <property type="protein sequence ID" value="GIL31943.1"/>
    <property type="molecule type" value="Genomic_DNA"/>
</dbReference>
<dbReference type="SMART" id="SM00387">
    <property type="entry name" value="HATPase_c"/>
    <property type="match status" value="1"/>
</dbReference>
<dbReference type="Proteomes" id="UP000614996">
    <property type="component" value="Unassembled WGS sequence"/>
</dbReference>
<evidence type="ECO:0000259" key="11">
    <source>
        <dbReference type="SMART" id="SM00387"/>
    </source>
</evidence>
<dbReference type="CDD" id="cd16917">
    <property type="entry name" value="HATPase_UhpB-NarQ-NarX-like"/>
    <property type="match status" value="1"/>
</dbReference>
<keyword evidence="6" id="KW-0418">Kinase</keyword>
<keyword evidence="10" id="KW-1133">Transmembrane helix</keyword>
<keyword evidence="13" id="KW-1185">Reference proteome</keyword>
<evidence type="ECO:0000256" key="1">
    <source>
        <dbReference type="ARBA" id="ARBA00000085"/>
    </source>
</evidence>
<evidence type="ECO:0000313" key="13">
    <source>
        <dbReference type="Proteomes" id="UP000614996"/>
    </source>
</evidence>
<feature type="compositionally biased region" description="Gly residues" evidence="9">
    <location>
        <begin position="228"/>
        <end position="238"/>
    </location>
</feature>
<evidence type="ECO:0000256" key="10">
    <source>
        <dbReference type="SAM" id="Phobius"/>
    </source>
</evidence>
<dbReference type="GO" id="GO:0005524">
    <property type="term" value="F:ATP binding"/>
    <property type="evidence" value="ECO:0007669"/>
    <property type="project" value="UniProtKB-KW"/>
</dbReference>
<dbReference type="InterPro" id="IPR003594">
    <property type="entry name" value="HATPase_dom"/>
</dbReference>
<name>A0A8J4EQL1_9ACTN</name>
<feature type="transmembrane region" description="Helical" evidence="10">
    <location>
        <begin position="95"/>
        <end position="112"/>
    </location>
</feature>
<keyword evidence="4" id="KW-0808">Transferase</keyword>
<dbReference type="Pfam" id="PF02518">
    <property type="entry name" value="HATPase_c"/>
    <property type="match status" value="1"/>
</dbReference>
<dbReference type="PANTHER" id="PTHR24421">
    <property type="entry name" value="NITRATE/NITRITE SENSOR PROTEIN NARX-RELATED"/>
    <property type="match status" value="1"/>
</dbReference>
<dbReference type="Gene3D" id="1.20.5.1930">
    <property type="match status" value="1"/>
</dbReference>
<feature type="domain" description="Histidine kinase/HSP90-like ATPase" evidence="11">
    <location>
        <begin position="360"/>
        <end position="453"/>
    </location>
</feature>
<reference evidence="13" key="1">
    <citation type="journal article" date="2021" name="Int. J. Syst. Evol. Microbiol.">
        <title>Actinocatenispora comari sp. nov., an endophytic actinomycete isolated from aerial parts of Comarum salesowianum.</title>
        <authorList>
            <person name="Oyunbileg N."/>
            <person name="Iizaka Y."/>
            <person name="Hamada M."/>
            <person name="Davaapurev B.O."/>
            <person name="Fukumoto A."/>
            <person name="Tsetseg B."/>
            <person name="Kato F."/>
            <person name="Tamura T."/>
            <person name="Batkhuu J."/>
            <person name="Anzai Y."/>
        </authorList>
    </citation>
    <scope>NUCLEOTIDE SEQUENCE [LARGE SCALE GENOMIC DNA]</scope>
    <source>
        <strain evidence="13">NUM-2625</strain>
    </source>
</reference>
<dbReference type="GO" id="GO:0000155">
    <property type="term" value="F:phosphorelay sensor kinase activity"/>
    <property type="evidence" value="ECO:0007669"/>
    <property type="project" value="InterPro"/>
</dbReference>
<evidence type="ECO:0000256" key="9">
    <source>
        <dbReference type="SAM" id="MobiDB-lite"/>
    </source>
</evidence>
<dbReference type="InterPro" id="IPR011712">
    <property type="entry name" value="Sig_transdc_His_kin_sub3_dim/P"/>
</dbReference>
<feature type="region of interest" description="Disordered" evidence="9">
    <location>
        <begin position="212"/>
        <end position="238"/>
    </location>
</feature>
<keyword evidence="8" id="KW-0902">Two-component regulatory system</keyword>
<evidence type="ECO:0000256" key="3">
    <source>
        <dbReference type="ARBA" id="ARBA00022553"/>
    </source>
</evidence>
<dbReference type="GO" id="GO:0046983">
    <property type="term" value="F:protein dimerization activity"/>
    <property type="evidence" value="ECO:0007669"/>
    <property type="project" value="InterPro"/>
</dbReference>
<dbReference type="AlphaFoldDB" id="A0A8J4EQL1"/>
<feature type="transmembrane region" description="Helical" evidence="10">
    <location>
        <begin position="119"/>
        <end position="139"/>
    </location>
</feature>
<comment type="catalytic activity">
    <reaction evidence="1">
        <text>ATP + protein L-histidine = ADP + protein N-phospho-L-histidine.</text>
        <dbReference type="EC" id="2.7.13.3"/>
    </reaction>
</comment>
<keyword evidence="3" id="KW-0597">Phosphoprotein</keyword>
<evidence type="ECO:0000256" key="7">
    <source>
        <dbReference type="ARBA" id="ARBA00022840"/>
    </source>
</evidence>
<keyword evidence="7" id="KW-0067">ATP-binding</keyword>
<gene>
    <name evidence="12" type="ORF">NUM_71970</name>
</gene>
<dbReference type="Pfam" id="PF07730">
    <property type="entry name" value="HisKA_3"/>
    <property type="match status" value="1"/>
</dbReference>
<evidence type="ECO:0000256" key="2">
    <source>
        <dbReference type="ARBA" id="ARBA00012438"/>
    </source>
</evidence>
<dbReference type="InterPro" id="IPR036890">
    <property type="entry name" value="HATPase_C_sf"/>
</dbReference>
<accession>A0A8J4EQL1</accession>
<dbReference type="EC" id="2.7.13.3" evidence="2"/>
<keyword evidence="10" id="KW-0812">Transmembrane</keyword>
<keyword evidence="5" id="KW-0547">Nucleotide-binding</keyword>
<evidence type="ECO:0000313" key="12">
    <source>
        <dbReference type="EMBL" id="GIL31943.1"/>
    </source>
</evidence>
<evidence type="ECO:0000256" key="5">
    <source>
        <dbReference type="ARBA" id="ARBA00022741"/>
    </source>
</evidence>
<sequence>MIGVAERTGAGALRWAGRVALAGLLAAGLGVQAVAIGTSWGGGYWIFDVAVGAVAGAAAVCRHRNRTVTAAVGLAVAALAVPVALVAGLPREPSPTLALALAVLVAAAVRALPPRRATAVAACGLVLAAGSWSAALLVAPGGTNLVLLDAVGVLAAVAGGLLLRLLDLRRRAAAEQVRRDERLALARELHDVVAHHVTGIVLQTQAARLLTGRPGPDLSSSARPGLASGAGSGPASGAGPGLASGAGAGLGGGAGTGLASGAGPGPAGGDGTGLNSADGVGLASGDGARLDEALARIESAGADALAAMRRVLGLLRDGTGETDPMPVGAAQLRELADRFAAHGPPVRLVLPDPEPAWPVEVASTVYRLVQEALTNVARHAAQPTEVVATVTDAGPYLTVTVTDDGAAVRARRRPGGYGLLGMRERIEALGGTLQAGPRPDAGWSVVATLPVPVGESR</sequence>
<dbReference type="PANTHER" id="PTHR24421:SF10">
    <property type="entry name" value="NITRATE_NITRITE SENSOR PROTEIN NARQ"/>
    <property type="match status" value="1"/>
</dbReference>
<evidence type="ECO:0000256" key="4">
    <source>
        <dbReference type="ARBA" id="ARBA00022679"/>
    </source>
</evidence>
<protein>
    <recommendedName>
        <fullName evidence="2">histidine kinase</fullName>
        <ecNumber evidence="2">2.7.13.3</ecNumber>
    </recommendedName>
</protein>
<evidence type="ECO:0000256" key="8">
    <source>
        <dbReference type="ARBA" id="ARBA00023012"/>
    </source>
</evidence>
<evidence type="ECO:0000256" key="6">
    <source>
        <dbReference type="ARBA" id="ARBA00022777"/>
    </source>
</evidence>
<dbReference type="SUPFAM" id="SSF55874">
    <property type="entry name" value="ATPase domain of HSP90 chaperone/DNA topoisomerase II/histidine kinase"/>
    <property type="match status" value="1"/>
</dbReference>
<keyword evidence="10" id="KW-0472">Membrane</keyword>
<dbReference type="Gene3D" id="3.30.565.10">
    <property type="entry name" value="Histidine kinase-like ATPase, C-terminal domain"/>
    <property type="match status" value="1"/>
</dbReference>
<dbReference type="InterPro" id="IPR050482">
    <property type="entry name" value="Sensor_HK_TwoCompSys"/>
</dbReference>
<dbReference type="GO" id="GO:0016020">
    <property type="term" value="C:membrane"/>
    <property type="evidence" value="ECO:0007669"/>
    <property type="project" value="InterPro"/>
</dbReference>
<feature type="compositionally biased region" description="Low complexity" evidence="9">
    <location>
        <begin position="218"/>
        <end position="227"/>
    </location>
</feature>
<feature type="transmembrane region" description="Helical" evidence="10">
    <location>
        <begin position="43"/>
        <end position="61"/>
    </location>
</feature>
<comment type="caution">
    <text evidence="12">The sequence shown here is derived from an EMBL/GenBank/DDBJ whole genome shotgun (WGS) entry which is preliminary data.</text>
</comment>